<comment type="caution">
    <text evidence="3">The sequence shown here is derived from an EMBL/GenBank/DDBJ whole genome shotgun (WGS) entry which is preliminary data.</text>
</comment>
<dbReference type="PANTHER" id="PTHR12526">
    <property type="entry name" value="GLYCOSYLTRANSFERASE"/>
    <property type="match status" value="1"/>
</dbReference>
<dbReference type="SUPFAM" id="SSF53756">
    <property type="entry name" value="UDP-Glycosyltransferase/glycogen phosphorylase"/>
    <property type="match status" value="1"/>
</dbReference>
<evidence type="ECO:0000313" key="3">
    <source>
        <dbReference type="EMBL" id="MBM7816269.1"/>
    </source>
</evidence>
<protein>
    <submittedName>
        <fullName evidence="3">Glycosyltransferase involved in cell wall biosynthesis</fullName>
    </submittedName>
</protein>
<reference evidence="3 4" key="1">
    <citation type="submission" date="2021-01" db="EMBL/GenBank/DDBJ databases">
        <title>Sequencing the genomes of 1000 actinobacteria strains.</title>
        <authorList>
            <person name="Klenk H.-P."/>
        </authorList>
    </citation>
    <scope>NUCLEOTIDE SEQUENCE [LARGE SCALE GENOMIC DNA]</scope>
    <source>
        <strain evidence="3 4">DSM 13657</strain>
    </source>
</reference>
<accession>A0ABS2SKY8</accession>
<keyword evidence="1" id="KW-0808">Transferase</keyword>
<evidence type="ECO:0000313" key="4">
    <source>
        <dbReference type="Proteomes" id="UP000809290"/>
    </source>
</evidence>
<dbReference type="PANTHER" id="PTHR12526:SF637">
    <property type="entry name" value="GLYCOSYLTRANSFERASE EPSF-RELATED"/>
    <property type="match status" value="1"/>
</dbReference>
<name>A0ABS2SKY8_9MICO</name>
<dbReference type="RefSeq" id="WP_204515078.1">
    <property type="nucleotide sequence ID" value="NZ_JAFBCP010000001.1"/>
</dbReference>
<dbReference type="Pfam" id="PF00534">
    <property type="entry name" value="Glycos_transf_1"/>
    <property type="match status" value="1"/>
</dbReference>
<organism evidence="3 4">
    <name type="scientific">Brevibacterium paucivorans</name>
    <dbReference type="NCBI Taxonomy" id="170994"/>
    <lineage>
        <taxon>Bacteria</taxon>
        <taxon>Bacillati</taxon>
        <taxon>Actinomycetota</taxon>
        <taxon>Actinomycetes</taxon>
        <taxon>Micrococcales</taxon>
        <taxon>Brevibacteriaceae</taxon>
        <taxon>Brevibacterium</taxon>
    </lineage>
</organism>
<evidence type="ECO:0000256" key="1">
    <source>
        <dbReference type="ARBA" id="ARBA00022679"/>
    </source>
</evidence>
<dbReference type="CDD" id="cd03801">
    <property type="entry name" value="GT4_PimA-like"/>
    <property type="match status" value="1"/>
</dbReference>
<dbReference type="Proteomes" id="UP000809290">
    <property type="component" value="Unassembled WGS sequence"/>
</dbReference>
<dbReference type="InterPro" id="IPR001296">
    <property type="entry name" value="Glyco_trans_1"/>
</dbReference>
<dbReference type="EMBL" id="JAFBCP010000001">
    <property type="protein sequence ID" value="MBM7816269.1"/>
    <property type="molecule type" value="Genomic_DNA"/>
</dbReference>
<dbReference type="Gene3D" id="3.40.50.2000">
    <property type="entry name" value="Glycogen Phosphorylase B"/>
    <property type="match status" value="2"/>
</dbReference>
<evidence type="ECO:0000259" key="2">
    <source>
        <dbReference type="Pfam" id="PF00534"/>
    </source>
</evidence>
<feature type="domain" description="Glycosyl transferase family 1" evidence="2">
    <location>
        <begin position="177"/>
        <end position="314"/>
    </location>
</feature>
<keyword evidence="4" id="KW-1185">Reference proteome</keyword>
<sequence length="320" mass="35715">MSNNLIVYKNCSRGGVSSVIRGRARANPEAHYDAIFELNKGGVATFEEFANLSCRVVGSRLAEYTNHVLANRDYDRVSVLSNPQLANTLEVPDNTELVYEIHSGAFSVVKKELDVLDQSRVDVFRVPSHYSAFHVLPMLKPRFRRRLEVVPNRVDTYFFNDALDAPYNTFSDEITPLIWVGRFDRGKGSKYLLRLLAQLPERFHAFVVISLETQPGPASEFFAEAASLRVEHRVHLRMNLSAAELASFYRGAARSGGSFISTSLVESFGYALVEAPSCGLDVVAFDLPVIHEHSDFHTRMTTVQPGNVEAMAEVLTGREA</sequence>
<gene>
    <name evidence="3" type="ORF">JOE56_000963</name>
</gene>
<proteinExistence type="predicted"/>